<proteinExistence type="predicted"/>
<keyword evidence="2" id="KW-1185">Reference proteome</keyword>
<gene>
    <name evidence="1" type="ORF">SAY87_009614</name>
</gene>
<dbReference type="AlphaFoldDB" id="A0AAN7JZC3"/>
<sequence>MSCSLLQELRTIGVSDPWRRQRLSAASFSLAVILVLSSCAHRCFSIFSDFAGDGLGGRGVSAESVLCTSGTSSSGHSLAKQRYKYKWKRLHQLIITCHITNIWAHLKVHLHLVQAMDTIPSTCHLPGSLITTISLLRCLLLIFKPIKAYLPMEGTLQLEVMHHQVSSQHLL</sequence>
<dbReference type="EMBL" id="JAXIOK010000014">
    <property type="protein sequence ID" value="KAK4755857.1"/>
    <property type="molecule type" value="Genomic_DNA"/>
</dbReference>
<protein>
    <submittedName>
        <fullName evidence="1">Uncharacterized protein</fullName>
    </submittedName>
</protein>
<dbReference type="Proteomes" id="UP001345219">
    <property type="component" value="Chromosome 8"/>
</dbReference>
<evidence type="ECO:0000313" key="2">
    <source>
        <dbReference type="Proteomes" id="UP001345219"/>
    </source>
</evidence>
<accession>A0AAN7JZC3</accession>
<name>A0AAN7JZC3_9MYRT</name>
<comment type="caution">
    <text evidence="1">The sequence shown here is derived from an EMBL/GenBank/DDBJ whole genome shotgun (WGS) entry which is preliminary data.</text>
</comment>
<reference evidence="1 2" key="1">
    <citation type="journal article" date="2023" name="Hortic Res">
        <title>Pangenome of water caltrop reveals structural variations and asymmetric subgenome divergence after allopolyploidization.</title>
        <authorList>
            <person name="Zhang X."/>
            <person name="Chen Y."/>
            <person name="Wang L."/>
            <person name="Yuan Y."/>
            <person name="Fang M."/>
            <person name="Shi L."/>
            <person name="Lu R."/>
            <person name="Comes H.P."/>
            <person name="Ma Y."/>
            <person name="Chen Y."/>
            <person name="Huang G."/>
            <person name="Zhou Y."/>
            <person name="Zheng Z."/>
            <person name="Qiu Y."/>
        </authorList>
    </citation>
    <scope>NUCLEOTIDE SEQUENCE [LARGE SCALE GENOMIC DNA]</scope>
    <source>
        <tissue evidence="1">Roots</tissue>
    </source>
</reference>
<organism evidence="1 2">
    <name type="scientific">Trapa incisa</name>
    <dbReference type="NCBI Taxonomy" id="236973"/>
    <lineage>
        <taxon>Eukaryota</taxon>
        <taxon>Viridiplantae</taxon>
        <taxon>Streptophyta</taxon>
        <taxon>Embryophyta</taxon>
        <taxon>Tracheophyta</taxon>
        <taxon>Spermatophyta</taxon>
        <taxon>Magnoliopsida</taxon>
        <taxon>eudicotyledons</taxon>
        <taxon>Gunneridae</taxon>
        <taxon>Pentapetalae</taxon>
        <taxon>rosids</taxon>
        <taxon>malvids</taxon>
        <taxon>Myrtales</taxon>
        <taxon>Lythraceae</taxon>
        <taxon>Trapa</taxon>
    </lineage>
</organism>
<evidence type="ECO:0000313" key="1">
    <source>
        <dbReference type="EMBL" id="KAK4755857.1"/>
    </source>
</evidence>